<dbReference type="Proteomes" id="UP000234382">
    <property type="component" value="Unassembled WGS sequence"/>
</dbReference>
<proteinExistence type="predicted"/>
<reference evidence="2" key="1">
    <citation type="submission" date="2017-03" db="EMBL/GenBank/DDBJ databases">
        <authorList>
            <person name="Monnet C."/>
        </authorList>
    </citation>
    <scope>NUCLEOTIDE SEQUENCE [LARGE SCALE GENOMIC DNA]</scope>
    <source>
        <strain evidence="2">ATCC 49514</strain>
    </source>
</reference>
<name>A0A2H1KM58_9MICO</name>
<keyword evidence="2" id="KW-1185">Reference proteome</keyword>
<protein>
    <submittedName>
        <fullName evidence="1">Uncharacterized protein</fullName>
    </submittedName>
</protein>
<organism evidence="1 2">
    <name type="scientific">Brevibacterium iodinum ATCC 49514</name>
    <dbReference type="NCBI Taxonomy" id="1255616"/>
    <lineage>
        <taxon>Bacteria</taxon>
        <taxon>Bacillati</taxon>
        <taxon>Actinomycetota</taxon>
        <taxon>Actinomycetes</taxon>
        <taxon>Micrococcales</taxon>
        <taxon>Brevibacteriaceae</taxon>
        <taxon>Brevibacterium</taxon>
    </lineage>
</organism>
<dbReference type="EMBL" id="FXYX01000039">
    <property type="protein sequence ID" value="SMY00292.1"/>
    <property type="molecule type" value="Genomic_DNA"/>
</dbReference>
<dbReference type="AlphaFoldDB" id="A0A2H1KM58"/>
<evidence type="ECO:0000313" key="1">
    <source>
        <dbReference type="EMBL" id="SMY00292.1"/>
    </source>
</evidence>
<accession>A0A2H1KM58</accession>
<evidence type="ECO:0000313" key="2">
    <source>
        <dbReference type="Proteomes" id="UP000234382"/>
    </source>
</evidence>
<gene>
    <name evidence="1" type="ORF">BI49514_03131</name>
</gene>
<sequence length="71" mass="7565">MPGRFLLLIGADCLFFEIAACVPVTARRVRRVIVSSVDDAINGDVRIDVTGCISYGKYMSQDTTPGAISAA</sequence>